<dbReference type="NCBIfam" id="NF033788">
    <property type="entry name" value="HTH_metalloreg"/>
    <property type="match status" value="1"/>
</dbReference>
<dbReference type="InterPro" id="IPR011991">
    <property type="entry name" value="ArsR-like_HTH"/>
</dbReference>
<keyword evidence="2" id="KW-0238">DNA-binding</keyword>
<evidence type="ECO:0000313" key="6">
    <source>
        <dbReference type="Proteomes" id="UP000075737"/>
    </source>
</evidence>
<keyword evidence="3" id="KW-0804">Transcription</keyword>
<dbReference type="CDD" id="cd00090">
    <property type="entry name" value="HTH_ARSR"/>
    <property type="match status" value="1"/>
</dbReference>
<dbReference type="PANTHER" id="PTHR33154">
    <property type="entry name" value="TRANSCRIPTIONAL REGULATOR, ARSR FAMILY"/>
    <property type="match status" value="1"/>
</dbReference>
<gene>
    <name evidence="5" type="primary">sdpR</name>
    <name evidence="5" type="ORF">ATZ99_20830</name>
</gene>
<name>A0A162M6N3_9FIRM</name>
<proteinExistence type="predicted"/>
<dbReference type="Pfam" id="PF01022">
    <property type="entry name" value="HTH_5"/>
    <property type="match status" value="1"/>
</dbReference>
<dbReference type="SUPFAM" id="SSF46785">
    <property type="entry name" value="Winged helix' DNA-binding domain"/>
    <property type="match status" value="1"/>
</dbReference>
<dbReference type="EMBL" id="LOHZ01000043">
    <property type="protein sequence ID" value="KYO64323.1"/>
    <property type="molecule type" value="Genomic_DNA"/>
</dbReference>
<dbReference type="InterPro" id="IPR051081">
    <property type="entry name" value="HTH_MetalResp_TranReg"/>
</dbReference>
<evidence type="ECO:0000256" key="2">
    <source>
        <dbReference type="ARBA" id="ARBA00023125"/>
    </source>
</evidence>
<dbReference type="OrthoDB" id="9799175at2"/>
<accession>A0A162M6N3</accession>
<dbReference type="NCBIfam" id="NF033789">
    <property type="entry name" value="repress_SdpR"/>
    <property type="match status" value="1"/>
</dbReference>
<evidence type="ECO:0000259" key="4">
    <source>
        <dbReference type="PROSITE" id="PS50987"/>
    </source>
</evidence>
<evidence type="ECO:0000256" key="1">
    <source>
        <dbReference type="ARBA" id="ARBA00023015"/>
    </source>
</evidence>
<dbReference type="InterPro" id="IPR036388">
    <property type="entry name" value="WH-like_DNA-bd_sf"/>
</dbReference>
<dbReference type="InterPro" id="IPR036390">
    <property type="entry name" value="WH_DNA-bd_sf"/>
</dbReference>
<dbReference type="AlphaFoldDB" id="A0A162M6N3"/>
<dbReference type="PANTHER" id="PTHR33154:SF33">
    <property type="entry name" value="TRANSCRIPTIONAL REPRESSOR SDPR"/>
    <property type="match status" value="1"/>
</dbReference>
<dbReference type="STRING" id="520767.ATZ99_20830"/>
<dbReference type="PRINTS" id="PR00778">
    <property type="entry name" value="HTHARSR"/>
</dbReference>
<evidence type="ECO:0000256" key="3">
    <source>
        <dbReference type="ARBA" id="ARBA00023163"/>
    </source>
</evidence>
<dbReference type="InterPro" id="IPR001845">
    <property type="entry name" value="HTH_ArsR_DNA-bd_dom"/>
</dbReference>
<comment type="caution">
    <text evidence="5">The sequence shown here is derived from an EMBL/GenBank/DDBJ whole genome shotgun (WGS) entry which is preliminary data.</text>
</comment>
<keyword evidence="6" id="KW-1185">Reference proteome</keyword>
<protein>
    <submittedName>
        <fullName evidence="5">Transcriptional repressor SdpR</fullName>
    </submittedName>
</protein>
<keyword evidence="1" id="KW-0805">Transcription regulation</keyword>
<dbReference type="Gene3D" id="1.10.10.10">
    <property type="entry name" value="Winged helix-like DNA-binding domain superfamily/Winged helix DNA-binding domain"/>
    <property type="match status" value="1"/>
</dbReference>
<evidence type="ECO:0000313" key="5">
    <source>
        <dbReference type="EMBL" id="KYO64323.1"/>
    </source>
</evidence>
<sequence>MDKNNLNGEGEATNLNIIFKALSDPVRRKILALLKERDLTAGEIASFFDISWPSISHHLNILKQAGMVVDERRGQNIYYSINTSVFEDLISYGMEILGKKSKD</sequence>
<dbReference type="RefSeq" id="WP_068749180.1">
    <property type="nucleotide sequence ID" value="NZ_LOHZ01000043.1"/>
</dbReference>
<dbReference type="GO" id="GO:0003700">
    <property type="term" value="F:DNA-binding transcription factor activity"/>
    <property type="evidence" value="ECO:0007669"/>
    <property type="project" value="InterPro"/>
</dbReference>
<reference evidence="5 6" key="1">
    <citation type="submission" date="2015-12" db="EMBL/GenBank/DDBJ databases">
        <title>Draft genome of Thermovenabulum gondwanense isolated from a red thermophilic microbial mat colonisisng an outflow channel of a bore well.</title>
        <authorList>
            <person name="Patel B.K."/>
        </authorList>
    </citation>
    <scope>NUCLEOTIDE SEQUENCE [LARGE SCALE GENOMIC DNA]</scope>
    <source>
        <strain evidence="5 6">R270</strain>
    </source>
</reference>
<feature type="domain" description="HTH arsR-type" evidence="4">
    <location>
        <begin position="7"/>
        <end position="101"/>
    </location>
</feature>
<dbReference type="GO" id="GO:0003677">
    <property type="term" value="F:DNA binding"/>
    <property type="evidence" value="ECO:0007669"/>
    <property type="project" value="UniProtKB-KW"/>
</dbReference>
<dbReference type="SMART" id="SM00418">
    <property type="entry name" value="HTH_ARSR"/>
    <property type="match status" value="1"/>
</dbReference>
<organism evidence="5 6">
    <name type="scientific">Thermovenabulum gondwanense</name>
    <dbReference type="NCBI Taxonomy" id="520767"/>
    <lineage>
        <taxon>Bacteria</taxon>
        <taxon>Bacillati</taxon>
        <taxon>Bacillota</taxon>
        <taxon>Clostridia</taxon>
        <taxon>Thermosediminibacterales</taxon>
        <taxon>Thermosediminibacteraceae</taxon>
        <taxon>Thermovenabulum</taxon>
    </lineage>
</organism>
<dbReference type="InterPro" id="IPR047796">
    <property type="entry name" value="SdpR-like_repress"/>
</dbReference>
<dbReference type="PROSITE" id="PS50987">
    <property type="entry name" value="HTH_ARSR_2"/>
    <property type="match status" value="1"/>
</dbReference>
<dbReference type="Proteomes" id="UP000075737">
    <property type="component" value="Unassembled WGS sequence"/>
</dbReference>